<dbReference type="SUPFAM" id="SSF48726">
    <property type="entry name" value="Immunoglobulin"/>
    <property type="match status" value="1"/>
</dbReference>
<accession>A0A485PEL5</accession>
<feature type="domain" description="Immunoglobulin I-set" evidence="2">
    <location>
        <begin position="2"/>
        <end position="52"/>
    </location>
</feature>
<feature type="region of interest" description="Disordered" evidence="1">
    <location>
        <begin position="137"/>
        <end position="159"/>
    </location>
</feature>
<dbReference type="Proteomes" id="UP000386466">
    <property type="component" value="Unassembled WGS sequence"/>
</dbReference>
<sequence>MLEEDDHYMISEDQQGGHQLIITAVVPADMGVYRCMAENSMGVSSTKAELRVDLTSTDYETAADATETSSYFSAQGYLSRRNLSPGALSQALAVSCQQAGVCRSHPGLTPCWSTSCPFSKPPALLSVFLLGPTPPWGSQGPGSRSLLGGRHPGSGPHQNCLRAVGRHPETHPVLLTVPKEAGAVEEHAGVKEALISTFLQGTQAVSTQMSEPAGFTDLAGQRKGDPMAVEARSHLSLAEVGTEEFLQKLTSQITEIVSAKITQ</sequence>
<dbReference type="AlphaFoldDB" id="A0A485PEL5"/>
<dbReference type="Pfam" id="PF07679">
    <property type="entry name" value="I-set"/>
    <property type="match status" value="1"/>
</dbReference>
<evidence type="ECO:0000259" key="2">
    <source>
        <dbReference type="Pfam" id="PF07679"/>
    </source>
</evidence>
<evidence type="ECO:0000313" key="3">
    <source>
        <dbReference type="EMBL" id="VFV42768.1"/>
    </source>
</evidence>
<proteinExistence type="predicted"/>
<dbReference type="InterPro" id="IPR013098">
    <property type="entry name" value="Ig_I-set"/>
</dbReference>
<reference evidence="3 4" key="1">
    <citation type="submission" date="2019-01" db="EMBL/GenBank/DDBJ databases">
        <authorList>
            <person name="Alioto T."/>
            <person name="Alioto T."/>
        </authorList>
    </citation>
    <scope>NUCLEOTIDE SEQUENCE [LARGE SCALE GENOMIC DNA]</scope>
</reference>
<dbReference type="EMBL" id="CAAGRJ010032417">
    <property type="protein sequence ID" value="VFV42768.1"/>
    <property type="molecule type" value="Genomic_DNA"/>
</dbReference>
<organism evidence="3 4">
    <name type="scientific">Lynx pardinus</name>
    <name type="common">Iberian lynx</name>
    <name type="synonym">Felis pardina</name>
    <dbReference type="NCBI Taxonomy" id="191816"/>
    <lineage>
        <taxon>Eukaryota</taxon>
        <taxon>Metazoa</taxon>
        <taxon>Chordata</taxon>
        <taxon>Craniata</taxon>
        <taxon>Vertebrata</taxon>
        <taxon>Euteleostomi</taxon>
        <taxon>Mammalia</taxon>
        <taxon>Eutheria</taxon>
        <taxon>Laurasiatheria</taxon>
        <taxon>Carnivora</taxon>
        <taxon>Feliformia</taxon>
        <taxon>Felidae</taxon>
        <taxon>Felinae</taxon>
        <taxon>Lynx</taxon>
    </lineage>
</organism>
<keyword evidence="4" id="KW-1185">Reference proteome</keyword>
<evidence type="ECO:0000256" key="1">
    <source>
        <dbReference type="SAM" id="MobiDB-lite"/>
    </source>
</evidence>
<dbReference type="InterPro" id="IPR036179">
    <property type="entry name" value="Ig-like_dom_sf"/>
</dbReference>
<evidence type="ECO:0000313" key="4">
    <source>
        <dbReference type="Proteomes" id="UP000386466"/>
    </source>
</evidence>
<gene>
    <name evidence="3" type="ORF">LYPA_23C011821</name>
</gene>
<dbReference type="InterPro" id="IPR013783">
    <property type="entry name" value="Ig-like_fold"/>
</dbReference>
<dbReference type="Gene3D" id="2.60.40.10">
    <property type="entry name" value="Immunoglobulins"/>
    <property type="match status" value="1"/>
</dbReference>
<feature type="non-terminal residue" evidence="3">
    <location>
        <position position="263"/>
    </location>
</feature>
<protein>
    <submittedName>
        <fullName evidence="3">Low quality protein: obscurin</fullName>
    </submittedName>
</protein>
<name>A0A485PEL5_LYNPA</name>